<organism evidence="2 3">
    <name type="scientific">Plasmodium ovale curtisi</name>
    <dbReference type="NCBI Taxonomy" id="864141"/>
    <lineage>
        <taxon>Eukaryota</taxon>
        <taxon>Sar</taxon>
        <taxon>Alveolata</taxon>
        <taxon>Apicomplexa</taxon>
        <taxon>Aconoidasida</taxon>
        <taxon>Haemosporida</taxon>
        <taxon>Plasmodiidae</taxon>
        <taxon>Plasmodium</taxon>
        <taxon>Plasmodium (Plasmodium)</taxon>
    </lineage>
</organism>
<gene>
    <name evidence="2" type="ORF">POVCU2_0024210</name>
</gene>
<feature type="compositionally biased region" description="Low complexity" evidence="1">
    <location>
        <begin position="375"/>
        <end position="387"/>
    </location>
</feature>
<protein>
    <submittedName>
        <fullName evidence="2">Uncharacterized protein</fullName>
    </submittedName>
</protein>
<feature type="region of interest" description="Disordered" evidence="1">
    <location>
        <begin position="564"/>
        <end position="594"/>
    </location>
</feature>
<feature type="region of interest" description="Disordered" evidence="1">
    <location>
        <begin position="375"/>
        <end position="419"/>
    </location>
</feature>
<accession>A0A1A8VU47</accession>
<reference evidence="3" key="1">
    <citation type="submission" date="2016-05" db="EMBL/GenBank/DDBJ databases">
        <authorList>
            <person name="Naeem Raeece"/>
        </authorList>
    </citation>
    <scope>NUCLEOTIDE SEQUENCE [LARGE SCALE GENOMIC DNA]</scope>
</reference>
<evidence type="ECO:0000313" key="3">
    <source>
        <dbReference type="Proteomes" id="UP000078560"/>
    </source>
</evidence>
<dbReference type="Proteomes" id="UP000078560">
    <property type="component" value="Unassembled WGS sequence"/>
</dbReference>
<name>A0A1A8VU47_PLAOA</name>
<feature type="compositionally biased region" description="Basic and acidic residues" evidence="1">
    <location>
        <begin position="400"/>
        <end position="417"/>
    </location>
</feature>
<evidence type="ECO:0000313" key="2">
    <source>
        <dbReference type="EMBL" id="SBS84061.1"/>
    </source>
</evidence>
<proteinExistence type="predicted"/>
<dbReference type="EMBL" id="FLQU01000333">
    <property type="protein sequence ID" value="SBS84061.1"/>
    <property type="molecule type" value="Genomic_DNA"/>
</dbReference>
<dbReference type="VEuPathDB" id="PlasmoDB:PocGH01_09050500"/>
<evidence type="ECO:0000256" key="1">
    <source>
        <dbReference type="SAM" id="MobiDB-lite"/>
    </source>
</evidence>
<sequence length="1520" mass="177820">MSSVSSMQDVPEKLIPLSGEINACDERTEPMKMLKKVLLDRDVLIDVSKIVIYENEDFDLGLINNVNNRFVEKIYNLLVDKKKNIIPKDELVDFIFLLKSERKENKICERKAMQEKTLEKTLKKTLEKKKKLKNENSCNTGVNDNCPIKNEVISLIKKINKFYFHFKEFILKRVRGKMRETTCDNLGEDTQYYDDITMGGMNCQENHFEDHTGDIRDSFFEKEQNGHSNRMNYQQKENGHKGEKETMQRAIPKILSSMREAESEGERSEKVYLELREGSNEEESFYEENGDYPSGESEACYPKTCESTKLDAKFDHDVSSHGVRCTQHIGIAEKGHTANKAYFENRFSEMEEEKTTNDCFEDSLYSDASCEGNTGNATKNGENNGENNGEGKGKWNIVGDQRRGNHGKDATFEHPDEEKDEQEAIFLEKEKKFINKEKKKKKNFFLNKTKERDRVRAPVKMSQEKQVENCDEDNYLGDAYTNCIYSNVKDPLLQLSCERRNSLNNYFNFRPPKNKLTHKFLNIHEKTPKLHKMCSYTKVCKEKAKLPCSNGTIMNIPSIKKDLKKGHTEDGARITREKSNEDKKDEFFKNDKEGNDYSLSEKREHCLGEEKVESYGNANFEGDTTHKVEVRESNLRMEKLNNLLSKGKIATTREEEDDYVEMKNISHEFSNEENFNSSMHQKDVVEMANGGNVCEDCSYNDNYNKSEESPKLKKYLKNGEINLNESGNIVSSGKNLNITGKISLGEKKSAIFHANCDDHSEELQKEKDWYNSYDKWSVRKKDKKGSIFSYNDRTLNAYDTILRKDYIKNMEKEDIESEYQRGHCRKLSNSIKDSFRSDERVHNKQEEYEGTTYFSHKCEVDDPDKDSNDIRMMQNCVYDEERKERNSAQHDDEKGIHRNKNYYEKDETHFPFKKRDLIGYDIVETHSEGAQGKGHSKFGETYRYEDINEKFVSQNSDANLEKSDYYDDYADFKYPYEKGFVKEGHGGYDVHYGDLPQDDCCDDISSEKEVYDRTGRRVLDSYYVSECGEGNENGVEYIKNLGHRNELNHLKEDKCRKLSIFRKRKEEDTVDIFNRGSFDKRARSIDGSYGSYGSDRGRLVNSSEWKEGKMSAGFRRHMEDDVAYYENMASNMYDRVDAISCDDTNENNFNRKDFLLLKKKKEEDSRLRKWLSKINARENEKKKKIKEKKKESIQKELIDCTFQPSLNTNKMKRTNTMRKKETNNIYGQDFHNFYANYDTGESYKDGEITNKQEKKHFGRAYKKSNTEKKNSKGIRKNDIIDTGRTESNDKNGYLLLNDLYGECNTGEKEFTINSQNHWGVNTNKTMYNEDKMGKNNIDNDIIDRGKSIDRNKILYFKAMKQKEEFHKKKVAYDKAKEDALQKECKFHPVIKDNVKIFLSELPNGYNKTVERIKRGVEEKKRVNDFLQFRMPQNNIRSNEKTIISPFSFDKGLYKVKIKPVYFETKIKISENKIASLAIREDEDPLYIVDIFCKIHALKNEDKNILYKYILDELNKLPLKN</sequence>